<dbReference type="InterPro" id="IPR036844">
    <property type="entry name" value="Hint_dom_sf"/>
</dbReference>
<dbReference type="GO" id="GO:0004519">
    <property type="term" value="F:endonuclease activity"/>
    <property type="evidence" value="ECO:0007669"/>
    <property type="project" value="InterPro"/>
</dbReference>
<dbReference type="FunFam" id="3.10.20.30:FF:000006">
    <property type="entry name" value="Threonine--tRNA ligase, cytoplasmic"/>
    <property type="match status" value="1"/>
</dbReference>
<dbReference type="AlphaFoldDB" id="H8X0S4"/>
<dbReference type="InterPro" id="IPR027434">
    <property type="entry name" value="Homing_endonucl"/>
</dbReference>
<dbReference type="InterPro" id="IPR012947">
    <property type="entry name" value="tRNA_SAD"/>
</dbReference>
<dbReference type="GO" id="GO:0006435">
    <property type="term" value="P:threonyl-tRNA aminoacylation"/>
    <property type="evidence" value="ECO:0007669"/>
    <property type="project" value="InterPro"/>
</dbReference>
<evidence type="ECO:0000313" key="22">
    <source>
        <dbReference type="EMBL" id="CCG21963.1"/>
    </source>
</evidence>
<dbReference type="PRINTS" id="PR01047">
    <property type="entry name" value="TRNASYNTHTHR"/>
</dbReference>
<dbReference type="HOGENOM" id="CLU_008554_0_0_1"/>
<dbReference type="RefSeq" id="XP_003867401.1">
    <property type="nucleotide sequence ID" value="XM_003867353.1"/>
</dbReference>
<feature type="region of interest" description="Disordered" evidence="18">
    <location>
        <begin position="1"/>
        <end position="38"/>
    </location>
</feature>
<evidence type="ECO:0000256" key="7">
    <source>
        <dbReference type="ARBA" id="ARBA00022598"/>
    </source>
</evidence>
<evidence type="ECO:0000256" key="2">
    <source>
        <dbReference type="ARBA" id="ARBA00004496"/>
    </source>
</evidence>
<comment type="catalytic activity">
    <reaction evidence="17">
        <text>tRNA(Thr) + L-threonine + ATP = L-threonyl-tRNA(Thr) + AMP + diphosphate + H(+)</text>
        <dbReference type="Rhea" id="RHEA:24624"/>
        <dbReference type="Rhea" id="RHEA-COMP:9670"/>
        <dbReference type="Rhea" id="RHEA-COMP:9704"/>
        <dbReference type="ChEBI" id="CHEBI:15378"/>
        <dbReference type="ChEBI" id="CHEBI:30616"/>
        <dbReference type="ChEBI" id="CHEBI:33019"/>
        <dbReference type="ChEBI" id="CHEBI:57926"/>
        <dbReference type="ChEBI" id="CHEBI:78442"/>
        <dbReference type="ChEBI" id="CHEBI:78534"/>
        <dbReference type="ChEBI" id="CHEBI:456215"/>
        <dbReference type="EC" id="6.1.1.3"/>
    </reaction>
</comment>
<keyword evidence="12" id="KW-0809">Transit peptide</keyword>
<evidence type="ECO:0000259" key="19">
    <source>
        <dbReference type="PROSITE" id="PS50819"/>
    </source>
</evidence>
<dbReference type="InterPro" id="IPR004042">
    <property type="entry name" value="Intein_endonuc_central"/>
</dbReference>
<keyword evidence="8" id="KW-0547">Nucleotide-binding</keyword>
<dbReference type="InterPro" id="IPR002320">
    <property type="entry name" value="Thr-tRNA-ligase_IIa"/>
</dbReference>
<dbReference type="InterPro" id="IPR004095">
    <property type="entry name" value="TGS"/>
</dbReference>
<accession>H8X0S4</accession>
<dbReference type="InterPro" id="IPR012676">
    <property type="entry name" value="TGS-like"/>
</dbReference>
<dbReference type="InterPro" id="IPR004154">
    <property type="entry name" value="Anticodon-bd"/>
</dbReference>
<evidence type="ECO:0000256" key="17">
    <source>
        <dbReference type="ARBA" id="ARBA00049515"/>
    </source>
</evidence>
<dbReference type="eggNOG" id="KOG1637">
    <property type="taxonomic scope" value="Eukaryota"/>
</dbReference>
<dbReference type="Pfam" id="PF07973">
    <property type="entry name" value="tRNA_SAD"/>
    <property type="match status" value="1"/>
</dbReference>
<dbReference type="PANTHER" id="PTHR11451">
    <property type="entry name" value="THREONINE-TRNA LIGASE"/>
    <property type="match status" value="1"/>
</dbReference>
<comment type="subcellular location">
    <subcellularLocation>
        <location evidence="2">Cytoplasm</location>
    </subcellularLocation>
    <subcellularLocation>
        <location evidence="1">Mitochondrion matrix</location>
    </subcellularLocation>
</comment>
<keyword evidence="13" id="KW-0651">Protein splicing</keyword>
<dbReference type="GO" id="GO:0005524">
    <property type="term" value="F:ATP binding"/>
    <property type="evidence" value="ECO:0007669"/>
    <property type="project" value="UniProtKB-KW"/>
</dbReference>
<dbReference type="SUPFAM" id="SSF51294">
    <property type="entry name" value="Hedgehog/intein (Hint) domain"/>
    <property type="match status" value="1"/>
</dbReference>
<dbReference type="PROSITE" id="PS50862">
    <property type="entry name" value="AA_TRNA_LIGASE_II"/>
    <property type="match status" value="2"/>
</dbReference>
<dbReference type="PROSITE" id="PS50819">
    <property type="entry name" value="INTEIN_ENDONUCLEASE"/>
    <property type="match status" value="1"/>
</dbReference>
<evidence type="ECO:0000256" key="10">
    <source>
        <dbReference type="ARBA" id="ARBA00022840"/>
    </source>
</evidence>
<dbReference type="FunFam" id="3.30.980.10:FF:000005">
    <property type="entry name" value="Threonyl-tRNA synthetase, mitochondrial"/>
    <property type="match status" value="1"/>
</dbReference>
<dbReference type="Gene3D" id="3.40.50.800">
    <property type="entry name" value="Anticodon-binding domain"/>
    <property type="match status" value="1"/>
</dbReference>
<keyword evidence="9" id="KW-0068">Autocatalytic cleavage</keyword>
<evidence type="ECO:0000256" key="6">
    <source>
        <dbReference type="ARBA" id="ARBA00022553"/>
    </source>
</evidence>
<proteinExistence type="inferred from homology"/>
<evidence type="ECO:0000256" key="5">
    <source>
        <dbReference type="ARBA" id="ARBA00013163"/>
    </source>
</evidence>
<dbReference type="InterPro" id="IPR018163">
    <property type="entry name" value="Thr/Ala-tRNA-synth_IIc_edit"/>
</dbReference>
<feature type="compositionally biased region" description="Basic and acidic residues" evidence="18">
    <location>
        <begin position="1"/>
        <end position="18"/>
    </location>
</feature>
<reference evidence="22 23" key="1">
    <citation type="journal article" date="2012" name="PLoS ONE">
        <title>Sequence and analysis of the genome of the pathogenic yeast Candida orthopsilosis.</title>
        <authorList>
            <person name="Riccombeni A."/>
            <person name="Vidanes G."/>
            <person name="Proux-Wera E."/>
            <person name="Wolfe K.H."/>
            <person name="Butler G."/>
        </authorList>
    </citation>
    <scope>NUCLEOTIDE SEQUENCE [LARGE SCALE GENOMIC DNA]</scope>
    <source>
        <strain evidence="22 23">Co 90-125</strain>
    </source>
</reference>
<dbReference type="Gene3D" id="3.30.980.10">
    <property type="entry name" value="Threonyl-trna Synthetase, Chain A, domain 2"/>
    <property type="match status" value="1"/>
</dbReference>
<evidence type="ECO:0000256" key="4">
    <source>
        <dbReference type="ARBA" id="ARBA00011738"/>
    </source>
</evidence>
<dbReference type="InterPro" id="IPR033728">
    <property type="entry name" value="ThrRS_core"/>
</dbReference>
<dbReference type="SUPFAM" id="SSF52954">
    <property type="entry name" value="Class II aaRS ABD-related"/>
    <property type="match status" value="1"/>
</dbReference>
<evidence type="ECO:0000256" key="3">
    <source>
        <dbReference type="ARBA" id="ARBA00008226"/>
    </source>
</evidence>
<dbReference type="InterPro" id="IPR002314">
    <property type="entry name" value="aa-tRNA-synt_IIb"/>
</dbReference>
<dbReference type="EMBL" id="HE681720">
    <property type="protein sequence ID" value="CCG21963.1"/>
    <property type="molecule type" value="Genomic_DNA"/>
</dbReference>
<keyword evidence="6" id="KW-0597">Phosphoprotein</keyword>
<dbReference type="Pfam" id="PF00587">
    <property type="entry name" value="tRNA-synt_2b"/>
    <property type="match status" value="1"/>
</dbReference>
<dbReference type="Gene3D" id="2.170.16.10">
    <property type="entry name" value="Hedgehog/Intein (Hint) domain"/>
    <property type="match status" value="1"/>
</dbReference>
<evidence type="ECO:0000256" key="15">
    <source>
        <dbReference type="ARBA" id="ARBA00023146"/>
    </source>
</evidence>
<dbReference type="Gene3D" id="3.10.28.10">
    <property type="entry name" value="Homing endonucleases"/>
    <property type="match status" value="1"/>
</dbReference>
<keyword evidence="14" id="KW-0496">Mitochondrion</keyword>
<dbReference type="FunFam" id="3.30.930.10:FF:000039">
    <property type="entry name" value="Threonyl-tRNA synthetase, mitochondrial"/>
    <property type="match status" value="1"/>
</dbReference>
<keyword evidence="10" id="KW-0067">ATP-binding</keyword>
<dbReference type="InterPro" id="IPR036621">
    <property type="entry name" value="Anticodon-bd_dom_sf"/>
</dbReference>
<evidence type="ECO:0000256" key="13">
    <source>
        <dbReference type="ARBA" id="ARBA00023000"/>
    </source>
</evidence>
<evidence type="ECO:0000259" key="20">
    <source>
        <dbReference type="PROSITE" id="PS50862"/>
    </source>
</evidence>
<comment type="subunit">
    <text evidence="4">Homodimer.</text>
</comment>
<dbReference type="PROSITE" id="PS50817">
    <property type="entry name" value="INTEIN_N_TER"/>
    <property type="match status" value="1"/>
</dbReference>
<feature type="domain" description="DOD-type homing endonuclease" evidence="19">
    <location>
        <begin position="566"/>
        <end position="717"/>
    </location>
</feature>
<dbReference type="GeneID" id="14538263"/>
<dbReference type="Proteomes" id="UP000005018">
    <property type="component" value="Chromosome 2"/>
</dbReference>
<sequence length="1156" mass="133205">MSEVADKVEKLSVKDNKGASKKKEKKQSQQSSSPLYLEPQPAFLEERIKLFDELKAKYDAEIAAKEKKPIKITLKDGNVKEGTSYETSPMDIANSIGKSFAERQVISKVNGKLWDMPRPLEEDATLEFLDFEHPEGKAVFWHSSAHILGESCECHYGCHLSHGPPTDDGFFYDMSINDGTTFVNQADFGSLETIATKAIKEKQKFERLEMTKEDLLKMFHYNKYKVQFISDKIPDGTSTTVYRCGPLIDLCVGPHIPHSGRIKAFKVLKNSSSYFLGDAKNDSLQRVYGISFPDKKLMTEHLQFLKEAAERDHRKIGREQELFFFSDMSPGSAMWLPHGTRIYNTLVETLRTEYRKRGYEEVITPNMYATKLWETSGHWQNYKENMFSFEVEKETFGLKPMNCLSEDMRIQTDRGFLSLDEVKEQWKDIKIANYDHETKQIKYEKALNFLVKDEMNHKMVEFCDYDITAGRGKAGGRDISLLVTEDHDMFVQKGRKVKYHTIYDTNSDKEVVPFQKIPARDLLEKGLGVRFLAAAENGIDVSAAPAAPYKTALGITESQNLDFLELYGFWLGDGSMGQNMTSGNDIIFAARKESDIKWLHDVFEKMNLHKDYFRVRDRTLDMVEFRVSDSKWKLFYKEYAEKYVFSGVYDSNSHLNTPKSGKWFSSWVWNLNKEEMRAVIEGIRRADGDFTTYNKNIYTSSIRFRDELIRALLHAGYSAKFNLKYSKGTIRGYSPVGQKGNHKIVSPKVYENFNESTKRKYTPIKAKYDNWVINYAEDGSPSGKQCVRPNLYSDTEIKRVDNYVGRVWCVTVPTGLIIAQRVHRDADNNVIRASRPIVVGNCPGHCILFKSRERSYRELPWRVADFGVIHRNEFSGALSGLTRVRRFQQDDAHIFCTPDQIGTEIAGVFDLLKKMYGIFGFEFKMELSTRPEKYVGDIETWNAAEKKLEGALDDFLGKGKWELNPGDGAFYGPKIDIMISDALKRWFQCATIQLDFQLPSRFELEYRSESNSATERPVMIHRAILGSVERMTAILTEHYKGKWPFWLSPRQILIVPVSPKYYDYAEKLKKLFNDEYFFYCDVDVSGNTLPKKVRSGQLMQYNFIFIVGAEEEENYGVNIRNRDIAEEQGKNPMVGVDSVIQSLVKLREEKRSDNKL</sequence>
<evidence type="ECO:0000259" key="21">
    <source>
        <dbReference type="PROSITE" id="PS51880"/>
    </source>
</evidence>
<evidence type="ECO:0000256" key="14">
    <source>
        <dbReference type="ARBA" id="ARBA00023128"/>
    </source>
</evidence>
<dbReference type="CDD" id="cd01667">
    <property type="entry name" value="TGS_ThrRS"/>
    <property type="match status" value="1"/>
</dbReference>
<keyword evidence="7" id="KW-0436">Ligase</keyword>
<evidence type="ECO:0000256" key="8">
    <source>
        <dbReference type="ARBA" id="ARBA00022741"/>
    </source>
</evidence>
<dbReference type="SUPFAM" id="SSF81271">
    <property type="entry name" value="TGS-like"/>
    <property type="match status" value="1"/>
</dbReference>
<dbReference type="SMART" id="SM00863">
    <property type="entry name" value="tRNA_SAD"/>
    <property type="match status" value="1"/>
</dbReference>
<dbReference type="Gene3D" id="3.30.930.10">
    <property type="entry name" value="Bira Bifunctional Protein, Domain 2"/>
    <property type="match status" value="2"/>
</dbReference>
<keyword evidence="15" id="KW-0030">Aminoacyl-tRNA synthetase</keyword>
<dbReference type="GO" id="GO:0004829">
    <property type="term" value="F:threonine-tRNA ligase activity"/>
    <property type="evidence" value="ECO:0007669"/>
    <property type="project" value="UniProtKB-EC"/>
</dbReference>
<evidence type="ECO:0000313" key="23">
    <source>
        <dbReference type="Proteomes" id="UP000005018"/>
    </source>
</evidence>
<dbReference type="PANTHER" id="PTHR11451:SF46">
    <property type="entry name" value="THREONINE--TRNA LIGASE"/>
    <property type="match status" value="1"/>
</dbReference>
<dbReference type="OrthoDB" id="5423599at2759"/>
<dbReference type="Pfam" id="PF03129">
    <property type="entry name" value="HGTP_anticodon"/>
    <property type="match status" value="1"/>
</dbReference>
<dbReference type="CDD" id="cd00771">
    <property type="entry name" value="ThrRS_core"/>
    <property type="match status" value="1"/>
</dbReference>
<gene>
    <name evidence="22" type="ORF">CORT_0B02480</name>
</gene>
<feature type="domain" description="TGS" evidence="21">
    <location>
        <begin position="68"/>
        <end position="130"/>
    </location>
</feature>
<dbReference type="NCBIfam" id="TIGR00418">
    <property type="entry name" value="thrS"/>
    <property type="match status" value="1"/>
</dbReference>
<dbReference type="EC" id="6.1.1.3" evidence="5"/>
<dbReference type="InterPro" id="IPR006195">
    <property type="entry name" value="aa-tRNA-synth_II"/>
</dbReference>
<dbReference type="SUPFAM" id="SSF55681">
    <property type="entry name" value="Class II aaRS and biotin synthetases"/>
    <property type="match status" value="2"/>
</dbReference>
<name>H8X0S4_CANO9</name>
<keyword evidence="11" id="KW-0648">Protein biosynthesis</keyword>
<dbReference type="InterPro" id="IPR006141">
    <property type="entry name" value="Intein_N"/>
</dbReference>
<dbReference type="Pfam" id="PF02824">
    <property type="entry name" value="TGS"/>
    <property type="match status" value="1"/>
</dbReference>
<dbReference type="GO" id="GO:0016539">
    <property type="term" value="P:intein-mediated protein splicing"/>
    <property type="evidence" value="ECO:0007669"/>
    <property type="project" value="InterPro"/>
</dbReference>
<dbReference type="KEGG" id="cot:CORT_0B02480"/>
<keyword evidence="23" id="KW-1185">Reference proteome</keyword>
<dbReference type="SUPFAM" id="SSF55186">
    <property type="entry name" value="ThrRS/AlaRS common domain"/>
    <property type="match status" value="1"/>
</dbReference>
<evidence type="ECO:0000256" key="16">
    <source>
        <dbReference type="ARBA" id="ARBA00031900"/>
    </source>
</evidence>
<dbReference type="InterPro" id="IPR045864">
    <property type="entry name" value="aa-tRNA-synth_II/BPL/LPL"/>
</dbReference>
<evidence type="ECO:0000256" key="18">
    <source>
        <dbReference type="SAM" id="MobiDB-lite"/>
    </source>
</evidence>
<evidence type="ECO:0000256" key="1">
    <source>
        <dbReference type="ARBA" id="ARBA00004305"/>
    </source>
</evidence>
<feature type="domain" description="Aminoacyl-transfer RNA synthetases class-II family profile" evidence="20">
    <location>
        <begin position="300"/>
        <end position="400"/>
    </location>
</feature>
<protein>
    <recommendedName>
        <fullName evidence="5">threonine--tRNA ligase</fullName>
        <ecNumber evidence="5">6.1.1.3</ecNumber>
    </recommendedName>
    <alternativeName>
        <fullName evidence="16">Threonyl-tRNA synthetase</fullName>
    </alternativeName>
</protein>
<comment type="similarity">
    <text evidence="3">Belongs to the class-II aminoacyl-tRNA synthetase family.</text>
</comment>
<organism evidence="22 23">
    <name type="scientific">Candida orthopsilosis (strain 90-125)</name>
    <name type="common">Yeast</name>
    <dbReference type="NCBI Taxonomy" id="1136231"/>
    <lineage>
        <taxon>Eukaryota</taxon>
        <taxon>Fungi</taxon>
        <taxon>Dikarya</taxon>
        <taxon>Ascomycota</taxon>
        <taxon>Saccharomycotina</taxon>
        <taxon>Pichiomycetes</taxon>
        <taxon>Debaryomycetaceae</taxon>
        <taxon>Candida/Lodderomyces clade</taxon>
        <taxon>Candida</taxon>
    </lineage>
</organism>
<dbReference type="GO" id="GO:0005759">
    <property type="term" value="C:mitochondrial matrix"/>
    <property type="evidence" value="ECO:0007669"/>
    <property type="project" value="UniProtKB-SubCell"/>
</dbReference>
<evidence type="ECO:0000256" key="11">
    <source>
        <dbReference type="ARBA" id="ARBA00022917"/>
    </source>
</evidence>
<feature type="domain" description="Aminoacyl-transfer RNA synthetases class-II family profile" evidence="20">
    <location>
        <begin position="857"/>
        <end position="1044"/>
    </location>
</feature>
<evidence type="ECO:0000256" key="12">
    <source>
        <dbReference type="ARBA" id="ARBA00022946"/>
    </source>
</evidence>
<dbReference type="Gene3D" id="3.10.20.30">
    <property type="match status" value="1"/>
</dbReference>
<dbReference type="PROSITE" id="PS51880">
    <property type="entry name" value="TGS"/>
    <property type="match status" value="1"/>
</dbReference>
<evidence type="ECO:0000256" key="9">
    <source>
        <dbReference type="ARBA" id="ARBA00022813"/>
    </source>
</evidence>
<dbReference type="InterPro" id="IPR012675">
    <property type="entry name" value="Beta-grasp_dom_sf"/>
</dbReference>